<accession>A0A8J8MKE3</accession>
<dbReference type="Gene3D" id="1.10.3210.10">
    <property type="entry name" value="Hypothetical protein af1432"/>
    <property type="match status" value="1"/>
</dbReference>
<dbReference type="Proteomes" id="UP000683246">
    <property type="component" value="Chromosome"/>
</dbReference>
<dbReference type="PROSITE" id="PS51832">
    <property type="entry name" value="HD_GYP"/>
    <property type="match status" value="1"/>
</dbReference>
<dbReference type="Pfam" id="PF13487">
    <property type="entry name" value="HD_5"/>
    <property type="match status" value="1"/>
</dbReference>
<evidence type="ECO:0000313" key="3">
    <source>
        <dbReference type="Proteomes" id="UP000683246"/>
    </source>
</evidence>
<sequence length="363" mass="41240">MRFVPVSSLAEGMYVGKSLYDKNNQLLLGKGSMIQKSYINKISALGYQGIYVDDEISSDIEVKDIICDELRRNTISTIKDVFIKTGNANPKGIDTGIDETKYLIMNIVDQILENEDTIVNLIDLKMFDDYTFYHCVNVAVLSILLGTSLHLNKNQLLDLGLGAILHDIGKMFVDTNVLNKEGSLTKEEYKHIQMHSEYGYRYLKETFAIPSAAYIAVLQHHEKFDGTGYPHRKGKDDISLYGRIIGITDVYDALTSTRPYRKALLPSEAMEYIMANGGVMFDLNLTRKFVQKVAPFPVGTWVQLSNCYQGIVVENYEEACLRPKIKVLLDEKNNKVDPHYWNLKDERNLRNVTITSVHEEKTG</sequence>
<dbReference type="AlphaFoldDB" id="A0A8J8MKE3"/>
<dbReference type="InterPro" id="IPR037522">
    <property type="entry name" value="HD_GYP_dom"/>
</dbReference>
<gene>
    <name evidence="2" type="ORF">HZI73_11370</name>
</gene>
<evidence type="ECO:0000259" key="1">
    <source>
        <dbReference type="PROSITE" id="PS51832"/>
    </source>
</evidence>
<dbReference type="RefSeq" id="WP_212698348.1">
    <property type="nucleotide sequence ID" value="NZ_CP058649.1"/>
</dbReference>
<dbReference type="PANTHER" id="PTHR43155">
    <property type="entry name" value="CYCLIC DI-GMP PHOSPHODIESTERASE PA4108-RELATED"/>
    <property type="match status" value="1"/>
</dbReference>
<organism evidence="2 3">
    <name type="scientific">Vallitalea pronyensis</name>
    <dbReference type="NCBI Taxonomy" id="1348613"/>
    <lineage>
        <taxon>Bacteria</taxon>
        <taxon>Bacillati</taxon>
        <taxon>Bacillota</taxon>
        <taxon>Clostridia</taxon>
        <taxon>Lachnospirales</taxon>
        <taxon>Vallitaleaceae</taxon>
        <taxon>Vallitalea</taxon>
    </lineage>
</organism>
<feature type="domain" description="HD-GYP" evidence="1">
    <location>
        <begin position="109"/>
        <end position="305"/>
    </location>
</feature>
<keyword evidence="3" id="KW-1185">Reference proteome</keyword>
<dbReference type="EMBL" id="CP058649">
    <property type="protein sequence ID" value="QUI22853.1"/>
    <property type="molecule type" value="Genomic_DNA"/>
</dbReference>
<dbReference type="CDD" id="cd00077">
    <property type="entry name" value="HDc"/>
    <property type="match status" value="1"/>
</dbReference>
<dbReference type="SUPFAM" id="SSF109604">
    <property type="entry name" value="HD-domain/PDEase-like"/>
    <property type="match status" value="1"/>
</dbReference>
<dbReference type="SMART" id="SM00471">
    <property type="entry name" value="HDc"/>
    <property type="match status" value="1"/>
</dbReference>
<dbReference type="InterPro" id="IPR003607">
    <property type="entry name" value="HD/PDEase_dom"/>
</dbReference>
<protein>
    <submittedName>
        <fullName evidence="2">HD-GYP domain-containing protein</fullName>
    </submittedName>
</protein>
<proteinExistence type="predicted"/>
<evidence type="ECO:0000313" key="2">
    <source>
        <dbReference type="EMBL" id="QUI22853.1"/>
    </source>
</evidence>
<dbReference type="KEGG" id="vpy:HZI73_11370"/>
<reference evidence="2" key="1">
    <citation type="submission" date="2020-07" db="EMBL/GenBank/DDBJ databases">
        <title>Vallitalea pronyensis genome.</title>
        <authorList>
            <person name="Postec A."/>
        </authorList>
    </citation>
    <scope>NUCLEOTIDE SEQUENCE</scope>
    <source>
        <strain evidence="2">FatNI3</strain>
    </source>
</reference>
<dbReference type="PANTHER" id="PTHR43155:SF2">
    <property type="entry name" value="CYCLIC DI-GMP PHOSPHODIESTERASE PA4108"/>
    <property type="match status" value="1"/>
</dbReference>
<name>A0A8J8MKE3_9FIRM</name>